<evidence type="ECO:0000313" key="2">
    <source>
        <dbReference type="EMBL" id="MBO1833371.1"/>
    </source>
</evidence>
<organism evidence="1 4">
    <name type="scientific">Burkholderia contaminans</name>
    <dbReference type="NCBI Taxonomy" id="488447"/>
    <lineage>
        <taxon>Bacteria</taxon>
        <taxon>Pseudomonadati</taxon>
        <taxon>Pseudomonadota</taxon>
        <taxon>Betaproteobacteria</taxon>
        <taxon>Burkholderiales</taxon>
        <taxon>Burkholderiaceae</taxon>
        <taxon>Burkholderia</taxon>
        <taxon>Burkholderia cepacia complex</taxon>
    </lineage>
</organism>
<dbReference type="EMBL" id="JAGEMX010000011">
    <property type="protein sequence ID" value="MBO1833371.1"/>
    <property type="molecule type" value="Genomic_DNA"/>
</dbReference>
<evidence type="ECO:0000313" key="3">
    <source>
        <dbReference type="EMBL" id="WFN22294.1"/>
    </source>
</evidence>
<dbReference type="Proteomes" id="UP001220209">
    <property type="component" value="Chromosome 3"/>
</dbReference>
<evidence type="ECO:0000313" key="1">
    <source>
        <dbReference type="EMBL" id="MBK1932722.1"/>
    </source>
</evidence>
<name>A0A1E3FJA0_9BURK</name>
<dbReference type="EMBL" id="JAENIB010000010">
    <property type="protein sequence ID" value="MBK1932722.1"/>
    <property type="molecule type" value="Genomic_DNA"/>
</dbReference>
<evidence type="ECO:0000313" key="6">
    <source>
        <dbReference type="Proteomes" id="UP001220209"/>
    </source>
</evidence>
<dbReference type="Proteomes" id="UP000664048">
    <property type="component" value="Unassembled WGS sequence"/>
</dbReference>
<keyword evidence="5" id="KW-1185">Reference proteome</keyword>
<proteinExistence type="predicted"/>
<protein>
    <submittedName>
        <fullName evidence="1">Uncharacterized protein</fullName>
    </submittedName>
</protein>
<dbReference type="EMBL" id="CP090642">
    <property type="protein sequence ID" value="WFN22294.1"/>
    <property type="molecule type" value="Genomic_DNA"/>
</dbReference>
<reference evidence="3 6" key="3">
    <citation type="submission" date="2021-12" db="EMBL/GenBank/DDBJ databases">
        <title>Genomic and phenotypic characterization of three Burkholderia contaminans isolates recovered from different sources.</title>
        <authorList>
            <person name="Lopez De Volder A."/>
            <person name="Fan Y."/>
            <person name="Nunvar J."/>
            <person name="Herrera T."/>
            <person name="Timp W."/>
            <person name="Degrossi J."/>
        </authorList>
    </citation>
    <scope>NUCLEOTIDE SEQUENCE [LARGE SCALE GENOMIC DNA]</scope>
    <source>
        <strain evidence="3 6">LMG 23361</strain>
    </source>
</reference>
<dbReference type="GeneID" id="93194635"/>
<dbReference type="Proteomes" id="UP000611459">
    <property type="component" value="Unassembled WGS sequence"/>
</dbReference>
<sequence>MDIHDCTLLSAILTRHGQPEGRAINAYGTPEDREDFIYFTVFPDRLQFDLKRILTGVASLRFRFTLYAREGAVRIERTLLDAEGANRRIRGALGDHYTKDKIGVPFDDVSEDEREWVASALRAFHSYFMKPATST</sequence>
<reference evidence="1" key="1">
    <citation type="submission" date="2021-01" db="EMBL/GenBank/DDBJ databases">
        <title>Outbreak of Burkholderia contaminns endophthalmitis traced to a clinical ventilation system.</title>
        <authorList>
            <person name="Lipuma J."/>
            <person name="Spilker T."/>
            <person name="Kratholm J."/>
        </authorList>
    </citation>
    <scope>NUCLEOTIDE SEQUENCE</scope>
    <source>
        <strain evidence="1">HI4954</strain>
    </source>
</reference>
<gene>
    <name evidence="2" type="ORF">J4M89_28675</name>
    <name evidence="1" type="ORF">JIN94_22815</name>
    <name evidence="3" type="ORF">LXE91_37010</name>
</gene>
<dbReference type="OrthoDB" id="9157113at2"/>
<dbReference type="AlphaFoldDB" id="A0A1E3FJA0"/>
<evidence type="ECO:0000313" key="5">
    <source>
        <dbReference type="Proteomes" id="UP000664048"/>
    </source>
</evidence>
<accession>A0A1E3FJA0</accession>
<reference evidence="2 5" key="2">
    <citation type="submission" date="2021-03" db="EMBL/GenBank/DDBJ databases">
        <title>Clinical course, treatment and visual outcome of an outbreak of Burkholderia contaminans endophthalmitis following cataract surgery.</title>
        <authorList>
            <person name="Lind C."/>
            <person name="Olsen K."/>
            <person name="Angelsen N.K."/>
            <person name="Krefting E.A."/>
            <person name="Fossen K."/>
            <person name="Gravningen K."/>
            <person name="Depoorter E."/>
            <person name="Vandamme P."/>
            <person name="Bertelsen G."/>
        </authorList>
    </citation>
    <scope>NUCLEOTIDE SEQUENCE [LARGE SCALE GENOMIC DNA]</scope>
    <source>
        <strain evidence="2 5">51242556</strain>
    </source>
</reference>
<evidence type="ECO:0000313" key="4">
    <source>
        <dbReference type="Proteomes" id="UP000611459"/>
    </source>
</evidence>
<dbReference type="RefSeq" id="WP_039353265.1">
    <property type="nucleotide sequence ID" value="NZ_AP018359.1"/>
</dbReference>